<dbReference type="SUPFAM" id="SSF47090">
    <property type="entry name" value="PGBD-like"/>
    <property type="match status" value="1"/>
</dbReference>
<evidence type="ECO:0000256" key="6">
    <source>
        <dbReference type="ARBA" id="ARBA00023049"/>
    </source>
</evidence>
<accession>A0A2P6PNP9</accession>
<feature type="binding site" evidence="8">
    <location>
        <position position="248"/>
    </location>
    <ligand>
        <name>Zn(2+)</name>
        <dbReference type="ChEBI" id="CHEBI:29105"/>
        <label>2</label>
        <note>catalytic</note>
    </ligand>
</feature>
<dbReference type="InterPro" id="IPR036365">
    <property type="entry name" value="PGBD-like_sf"/>
</dbReference>
<dbReference type="GO" id="GO:0004222">
    <property type="term" value="F:metalloendopeptidase activity"/>
    <property type="evidence" value="ECO:0007669"/>
    <property type="project" value="InterPro"/>
</dbReference>
<dbReference type="GO" id="GO:0030574">
    <property type="term" value="P:collagen catabolic process"/>
    <property type="evidence" value="ECO:0007669"/>
    <property type="project" value="TreeGrafter"/>
</dbReference>
<feature type="binding site" evidence="8">
    <location>
        <position position="238"/>
    </location>
    <ligand>
        <name>Zn(2+)</name>
        <dbReference type="ChEBI" id="CHEBI:29105"/>
        <label>2</label>
        <note>catalytic</note>
    </ligand>
</feature>
<dbReference type="PANTHER" id="PTHR10201">
    <property type="entry name" value="MATRIX METALLOPROTEINASE"/>
    <property type="match status" value="1"/>
</dbReference>
<evidence type="ECO:0000256" key="2">
    <source>
        <dbReference type="ARBA" id="ARBA00022670"/>
    </source>
</evidence>
<dbReference type="PRINTS" id="PR00138">
    <property type="entry name" value="MATRIXIN"/>
</dbReference>
<dbReference type="PANTHER" id="PTHR10201:SF213">
    <property type="entry name" value="METALLOENDOPROTEINASE 2-MMP-LIKE"/>
    <property type="match status" value="1"/>
</dbReference>
<dbReference type="GO" id="GO:0008270">
    <property type="term" value="F:zinc ion binding"/>
    <property type="evidence" value="ECO:0007669"/>
    <property type="project" value="InterPro"/>
</dbReference>
<feature type="binding site" evidence="8">
    <location>
        <position position="180"/>
    </location>
    <ligand>
        <name>Ca(2+)</name>
        <dbReference type="ChEBI" id="CHEBI:29108"/>
        <label>2</label>
    </ligand>
</feature>
<evidence type="ECO:0000256" key="1">
    <source>
        <dbReference type="ARBA" id="ARBA00009614"/>
    </source>
</evidence>
<keyword evidence="3 8" id="KW-0479">Metal-binding</keyword>
<feature type="binding site" evidence="8">
    <location>
        <position position="192"/>
    </location>
    <ligand>
        <name>Zn(2+)</name>
        <dbReference type="ChEBI" id="CHEBI:29105"/>
        <label>1</label>
    </ligand>
</feature>
<dbReference type="GO" id="GO:0006508">
    <property type="term" value="P:proteolysis"/>
    <property type="evidence" value="ECO:0007669"/>
    <property type="project" value="UniProtKB-KW"/>
</dbReference>
<sequence length="282" mass="31426">MARNIISQIVLVRPLLPLLAIFVQAFTAAESIQNGSIGREEAWTYLKSFGYLTDTENYDDKALESALKIHQETYHLNVTGKLDPETINLITTPRCGVPDPILVNGSQSRGVWIGSFHVLFKLGVEKWPSTKYHLTYKINGGAQAKVGNYALLNALNYGFQLWAKVSKFTFQQVVPSSPADLLISFQNGDHGDRDLWEHGVLAYANPPTDGRLHLNAGIDWSFRPPSRNQFDLIWVVAHEIGHLLGIDHSQNTNAIMYAHVSPGKSRRALHSDDIAAIHAMYP</sequence>
<dbReference type="Pfam" id="PF01471">
    <property type="entry name" value="PG_binding_1"/>
    <property type="match status" value="1"/>
</dbReference>
<evidence type="ECO:0000259" key="10">
    <source>
        <dbReference type="SMART" id="SM00235"/>
    </source>
</evidence>
<dbReference type="InterPro" id="IPR024079">
    <property type="entry name" value="MetalloPept_cat_dom_sf"/>
</dbReference>
<dbReference type="SMART" id="SM00235">
    <property type="entry name" value="ZnMc"/>
    <property type="match status" value="1"/>
</dbReference>
<protein>
    <submittedName>
        <fullName evidence="11">Putative envelysin</fullName>
        <ecNumber evidence="11">3.4.24.12</ecNumber>
    </submittedName>
</protein>
<feature type="active site" evidence="7">
    <location>
        <position position="239"/>
    </location>
</feature>
<evidence type="ECO:0000256" key="7">
    <source>
        <dbReference type="PIRSR" id="PIRSR621190-1"/>
    </source>
</evidence>
<evidence type="ECO:0000313" key="12">
    <source>
        <dbReference type="Proteomes" id="UP000238479"/>
    </source>
</evidence>
<dbReference type="InterPro" id="IPR002477">
    <property type="entry name" value="Peptidoglycan-bd-like"/>
</dbReference>
<dbReference type="AlphaFoldDB" id="A0A2P6PNP9"/>
<comment type="cofactor">
    <cofactor evidence="8">
        <name>Zn(2+)</name>
        <dbReference type="ChEBI" id="CHEBI:29105"/>
    </cofactor>
    <text evidence="8">Binds 2 Zn(2+) ions per subunit.</text>
</comment>
<keyword evidence="12" id="KW-1185">Reference proteome</keyword>
<keyword evidence="6" id="KW-0482">Metalloprotease</keyword>
<dbReference type="EMBL" id="PDCK01000044">
    <property type="protein sequence ID" value="PRQ23536.1"/>
    <property type="molecule type" value="Genomic_DNA"/>
</dbReference>
<gene>
    <name evidence="11" type="ORF">RchiOBHm_Chr6g0262451</name>
</gene>
<organism evidence="11 12">
    <name type="scientific">Rosa chinensis</name>
    <name type="common">China rose</name>
    <dbReference type="NCBI Taxonomy" id="74649"/>
    <lineage>
        <taxon>Eukaryota</taxon>
        <taxon>Viridiplantae</taxon>
        <taxon>Streptophyta</taxon>
        <taxon>Embryophyta</taxon>
        <taxon>Tracheophyta</taxon>
        <taxon>Spermatophyta</taxon>
        <taxon>Magnoliopsida</taxon>
        <taxon>eudicotyledons</taxon>
        <taxon>Gunneridae</taxon>
        <taxon>Pentapetalae</taxon>
        <taxon>rosids</taxon>
        <taxon>fabids</taxon>
        <taxon>Rosales</taxon>
        <taxon>Rosaceae</taxon>
        <taxon>Rosoideae</taxon>
        <taxon>Rosoideae incertae sedis</taxon>
        <taxon>Rosa</taxon>
    </lineage>
</organism>
<feature type="binding site" evidence="8">
    <location>
        <position position="242"/>
    </location>
    <ligand>
        <name>Zn(2+)</name>
        <dbReference type="ChEBI" id="CHEBI:29105"/>
        <label>2</label>
        <note>catalytic</note>
    </ligand>
</feature>
<name>A0A2P6PNP9_ROSCH</name>
<comment type="caution">
    <text evidence="11">The sequence shown here is derived from an EMBL/GenBank/DDBJ whole genome shotgun (WGS) entry which is preliminary data.</text>
</comment>
<evidence type="ECO:0000256" key="8">
    <source>
        <dbReference type="PIRSR" id="PIRSR621190-2"/>
    </source>
</evidence>
<dbReference type="InterPro" id="IPR006026">
    <property type="entry name" value="Peptidase_Metallo"/>
</dbReference>
<keyword evidence="9" id="KW-0732">Signal</keyword>
<comment type="similarity">
    <text evidence="1">Belongs to the peptidase M10A family. Matrix metalloproteinases (MMPs) subfamily.</text>
</comment>
<proteinExistence type="inferred from homology"/>
<dbReference type="EC" id="3.4.24.12" evidence="11"/>
<keyword evidence="8" id="KW-0106">Calcium</keyword>
<feature type="binding site" evidence="8">
    <location>
        <position position="190"/>
    </location>
    <ligand>
        <name>Zn(2+)</name>
        <dbReference type="ChEBI" id="CHEBI:29105"/>
        <label>1</label>
    </ligand>
</feature>
<evidence type="ECO:0000313" key="11">
    <source>
        <dbReference type="EMBL" id="PRQ23536.1"/>
    </source>
</evidence>
<dbReference type="GO" id="GO:0031012">
    <property type="term" value="C:extracellular matrix"/>
    <property type="evidence" value="ECO:0007669"/>
    <property type="project" value="InterPro"/>
</dbReference>
<feature type="binding site" evidence="8">
    <location>
        <position position="256"/>
    </location>
    <ligand>
        <name>Zn(2+)</name>
        <dbReference type="ChEBI" id="CHEBI:29105"/>
        <label>2</label>
        <note>catalytic</note>
    </ligand>
</feature>
<feature type="chain" id="PRO_5015184614" evidence="9">
    <location>
        <begin position="26"/>
        <end position="282"/>
    </location>
</feature>
<evidence type="ECO:0000256" key="3">
    <source>
        <dbReference type="ARBA" id="ARBA00022723"/>
    </source>
</evidence>
<dbReference type="OMA" id="MACKLIT"/>
<dbReference type="GO" id="GO:0030198">
    <property type="term" value="P:extracellular matrix organization"/>
    <property type="evidence" value="ECO:0007669"/>
    <property type="project" value="TreeGrafter"/>
</dbReference>
<feature type="signal peptide" evidence="9">
    <location>
        <begin position="1"/>
        <end position="25"/>
    </location>
</feature>
<dbReference type="OrthoDB" id="406838at2759"/>
<evidence type="ECO:0000256" key="9">
    <source>
        <dbReference type="SAM" id="SignalP"/>
    </source>
</evidence>
<comment type="cofactor">
    <cofactor evidence="8">
        <name>Ca(2+)</name>
        <dbReference type="ChEBI" id="CHEBI:29108"/>
    </cofactor>
    <text evidence="8">Can bind about 5 Ca(2+) ions per subunit.</text>
</comment>
<feature type="binding site" description="in inhibited form" evidence="8">
    <location>
        <position position="95"/>
    </location>
    <ligand>
        <name>Zn(2+)</name>
        <dbReference type="ChEBI" id="CHEBI:29105"/>
        <label>2</label>
        <note>catalytic</note>
    </ligand>
</feature>
<reference evidence="11 12" key="1">
    <citation type="journal article" date="2018" name="Nat. Genet.">
        <title>The Rosa genome provides new insights in the design of modern roses.</title>
        <authorList>
            <person name="Bendahmane M."/>
        </authorList>
    </citation>
    <scope>NUCLEOTIDE SEQUENCE [LARGE SCALE GENOMIC DNA]</scope>
    <source>
        <strain evidence="12">cv. Old Blush</strain>
    </source>
</reference>
<feature type="domain" description="Peptidase metallopeptidase" evidence="10">
    <location>
        <begin position="123"/>
        <end position="282"/>
    </location>
</feature>
<dbReference type="STRING" id="74649.A0A2P6PNP9"/>
<dbReference type="InterPro" id="IPR021190">
    <property type="entry name" value="Pept_M10A"/>
</dbReference>
<dbReference type="Pfam" id="PF00413">
    <property type="entry name" value="Peptidase_M10"/>
    <property type="match status" value="1"/>
</dbReference>
<dbReference type="Gramene" id="PRQ23536">
    <property type="protein sequence ID" value="PRQ23536"/>
    <property type="gene ID" value="RchiOBHm_Chr6g0262451"/>
</dbReference>
<feature type="binding site" evidence="8">
    <location>
        <position position="213"/>
    </location>
    <ligand>
        <name>Zn(2+)</name>
        <dbReference type="ChEBI" id="CHEBI:29105"/>
        <label>1</label>
    </ligand>
</feature>
<keyword evidence="2" id="KW-0645">Protease</keyword>
<keyword evidence="4 11" id="KW-0378">Hydrolase</keyword>
<dbReference type="Gene3D" id="3.40.390.10">
    <property type="entry name" value="Collagenase (Catalytic Domain)"/>
    <property type="match status" value="1"/>
</dbReference>
<keyword evidence="5 8" id="KW-0862">Zinc</keyword>
<evidence type="ECO:0000256" key="5">
    <source>
        <dbReference type="ARBA" id="ARBA00022833"/>
    </source>
</evidence>
<dbReference type="InterPro" id="IPR001818">
    <property type="entry name" value="Pept_M10_metallopeptidase"/>
</dbReference>
<evidence type="ECO:0000256" key="4">
    <source>
        <dbReference type="ARBA" id="ARBA00022801"/>
    </source>
</evidence>
<dbReference type="Proteomes" id="UP000238479">
    <property type="component" value="Chromosome 6"/>
</dbReference>
<dbReference type="SUPFAM" id="SSF55486">
    <property type="entry name" value="Metalloproteases ('zincins'), catalytic domain"/>
    <property type="match status" value="1"/>
</dbReference>